<dbReference type="AlphaFoldDB" id="A0A6J5CWY5"/>
<sequence length="66" mass="6906">MTKYRRGKANGGDGFAATQATVGRVACIVINIFGDYGARRTPSPLVFHCSFINGVKVEAAIGSVST</sequence>
<name>A0A6J5CWY5_9BURK</name>
<organism evidence="1 2">
    <name type="scientific">Paraburkholderia sediminicola</name>
    <dbReference type="NCBI Taxonomy" id="458836"/>
    <lineage>
        <taxon>Bacteria</taxon>
        <taxon>Pseudomonadati</taxon>
        <taxon>Pseudomonadota</taxon>
        <taxon>Betaproteobacteria</taxon>
        <taxon>Burkholderiales</taxon>
        <taxon>Burkholderiaceae</taxon>
        <taxon>Paraburkholderia</taxon>
    </lineage>
</organism>
<evidence type="ECO:0000313" key="1">
    <source>
        <dbReference type="EMBL" id="CAB3745464.1"/>
    </source>
</evidence>
<dbReference type="EMBL" id="CADIKC010000022">
    <property type="protein sequence ID" value="CAB3745464.1"/>
    <property type="molecule type" value="Genomic_DNA"/>
</dbReference>
<keyword evidence="2" id="KW-1185">Reference proteome</keyword>
<gene>
    <name evidence="1" type="ORF">LMG24238_07601</name>
</gene>
<evidence type="ECO:0000313" key="2">
    <source>
        <dbReference type="Proteomes" id="UP000494255"/>
    </source>
</evidence>
<proteinExistence type="predicted"/>
<reference evidence="1 2" key="1">
    <citation type="submission" date="2020-04" db="EMBL/GenBank/DDBJ databases">
        <authorList>
            <person name="De Canck E."/>
        </authorList>
    </citation>
    <scope>NUCLEOTIDE SEQUENCE [LARGE SCALE GENOMIC DNA]</scope>
    <source>
        <strain evidence="1 2">LMG 24238</strain>
    </source>
</reference>
<accession>A0A6J5CWY5</accession>
<dbReference type="Proteomes" id="UP000494255">
    <property type="component" value="Unassembled WGS sequence"/>
</dbReference>
<protein>
    <submittedName>
        <fullName evidence="1">Uncharacterized protein</fullName>
    </submittedName>
</protein>